<evidence type="ECO:0000256" key="2">
    <source>
        <dbReference type="ARBA" id="ARBA00023125"/>
    </source>
</evidence>
<dbReference type="Pfam" id="PF12833">
    <property type="entry name" value="HTH_18"/>
    <property type="match status" value="1"/>
</dbReference>
<keyword evidence="2" id="KW-0238">DNA-binding</keyword>
<dbReference type="Gene3D" id="1.10.10.60">
    <property type="entry name" value="Homeodomain-like"/>
    <property type="match status" value="1"/>
</dbReference>
<reference evidence="5 6" key="1">
    <citation type="journal article" date="2009" name="Stand. Genomic Sci.">
        <title>Complete genome sequence of Dyadobacter fermentans type strain (NS114).</title>
        <authorList>
            <person name="Lang E."/>
            <person name="Lapidus A."/>
            <person name="Chertkov O."/>
            <person name="Brettin T."/>
            <person name="Detter J.C."/>
            <person name="Han C."/>
            <person name="Copeland A."/>
            <person name="Glavina Del Rio T."/>
            <person name="Nolan M."/>
            <person name="Chen F."/>
            <person name="Lucas S."/>
            <person name="Tice H."/>
            <person name="Cheng J.F."/>
            <person name="Land M."/>
            <person name="Hauser L."/>
            <person name="Chang Y.J."/>
            <person name="Jeffries C.D."/>
            <person name="Kopitz M."/>
            <person name="Bruce D."/>
            <person name="Goodwin L."/>
            <person name="Pitluck S."/>
            <person name="Ovchinnikova G."/>
            <person name="Pati A."/>
            <person name="Ivanova N."/>
            <person name="Mavrommatis K."/>
            <person name="Chen A."/>
            <person name="Palaniappan K."/>
            <person name="Chain P."/>
            <person name="Bristow J."/>
            <person name="Eisen J.A."/>
            <person name="Markowitz V."/>
            <person name="Hugenholtz P."/>
            <person name="Goker M."/>
            <person name="Rohde M."/>
            <person name="Kyrpides N.C."/>
            <person name="Klenk H.P."/>
        </authorList>
    </citation>
    <scope>NUCLEOTIDE SEQUENCE [LARGE SCALE GENOMIC DNA]</scope>
    <source>
        <strain evidence="6">ATCC 700827 / DSM 18053 / CIP 107007 / KCTC 52180 / NS114</strain>
    </source>
</reference>
<evidence type="ECO:0000313" key="6">
    <source>
        <dbReference type="Proteomes" id="UP000002011"/>
    </source>
</evidence>
<dbReference type="RefSeq" id="WP_015814882.1">
    <property type="nucleotide sequence ID" value="NC_013037.1"/>
</dbReference>
<dbReference type="SUPFAM" id="SSF46689">
    <property type="entry name" value="Homeodomain-like"/>
    <property type="match status" value="1"/>
</dbReference>
<dbReference type="STRING" id="471854.Dfer_5451"/>
<accession>C6VUG0</accession>
<dbReference type="Proteomes" id="UP000002011">
    <property type="component" value="Chromosome"/>
</dbReference>
<evidence type="ECO:0000313" key="5">
    <source>
        <dbReference type="EMBL" id="ACT96642.1"/>
    </source>
</evidence>
<evidence type="ECO:0000256" key="3">
    <source>
        <dbReference type="ARBA" id="ARBA00023163"/>
    </source>
</evidence>
<dbReference type="InterPro" id="IPR009057">
    <property type="entry name" value="Homeodomain-like_sf"/>
</dbReference>
<dbReference type="PROSITE" id="PS01124">
    <property type="entry name" value="HTH_ARAC_FAMILY_2"/>
    <property type="match status" value="1"/>
</dbReference>
<dbReference type="OrthoDB" id="9793451at2"/>
<evidence type="ECO:0000256" key="1">
    <source>
        <dbReference type="ARBA" id="ARBA00023015"/>
    </source>
</evidence>
<dbReference type="PANTHER" id="PTHR43280">
    <property type="entry name" value="ARAC-FAMILY TRANSCRIPTIONAL REGULATOR"/>
    <property type="match status" value="1"/>
</dbReference>
<keyword evidence="6" id="KW-1185">Reference proteome</keyword>
<dbReference type="SMART" id="SM00342">
    <property type="entry name" value="HTH_ARAC"/>
    <property type="match status" value="1"/>
</dbReference>
<dbReference type="eggNOG" id="COG4977">
    <property type="taxonomic scope" value="Bacteria"/>
</dbReference>
<dbReference type="GO" id="GO:0043565">
    <property type="term" value="F:sequence-specific DNA binding"/>
    <property type="evidence" value="ECO:0007669"/>
    <property type="project" value="InterPro"/>
</dbReference>
<keyword evidence="1" id="KW-0805">Transcription regulation</keyword>
<dbReference type="HOGENOM" id="CLU_1029480_0_0_10"/>
<keyword evidence="3" id="KW-0804">Transcription</keyword>
<dbReference type="GO" id="GO:0003700">
    <property type="term" value="F:DNA-binding transcription factor activity"/>
    <property type="evidence" value="ECO:0007669"/>
    <property type="project" value="InterPro"/>
</dbReference>
<protein>
    <submittedName>
        <fullName evidence="5">Transcriptional regulator, AraC family</fullName>
    </submittedName>
</protein>
<dbReference type="KEGG" id="dfe:Dfer_5451"/>
<proteinExistence type="predicted"/>
<dbReference type="AlphaFoldDB" id="C6VUG0"/>
<sequence length="270" mass="30054">MMRHKTNSDPINRNLIQVKYISAGAAWVSRCQPNAYHIWVPQEYSTHMDASLCILSPRSVSDHKMQSTAGYSISFSEEAILVLRCQHLQPFGAVSSLASGERVAIADAVSHRAMVRTLEKMMEESGRQDACGTDRNLALLKVLIVQISRQYALRKAAAHISAQGRIVERFTELLCSQDCARHAVKLLADELAISPMSFNAIIRNTLGDTPGRLVQHSLLQKAKHAAMHSQESMKEVAARLGFSDMAHFSKFFSAGAGMTFTDFKRTYQHF</sequence>
<name>C6VUG0_DYAFD</name>
<dbReference type="PANTHER" id="PTHR43280:SF32">
    <property type="entry name" value="TRANSCRIPTIONAL REGULATORY PROTEIN"/>
    <property type="match status" value="1"/>
</dbReference>
<evidence type="ECO:0000259" key="4">
    <source>
        <dbReference type="PROSITE" id="PS01124"/>
    </source>
</evidence>
<organism evidence="5 6">
    <name type="scientific">Dyadobacter fermentans (strain ATCC 700827 / DSM 18053 / CIP 107007 / KCTC 52180 / NS114)</name>
    <dbReference type="NCBI Taxonomy" id="471854"/>
    <lineage>
        <taxon>Bacteria</taxon>
        <taxon>Pseudomonadati</taxon>
        <taxon>Bacteroidota</taxon>
        <taxon>Cytophagia</taxon>
        <taxon>Cytophagales</taxon>
        <taxon>Spirosomataceae</taxon>
        <taxon>Dyadobacter</taxon>
    </lineage>
</organism>
<feature type="domain" description="HTH araC/xylS-type" evidence="4">
    <location>
        <begin position="168"/>
        <end position="266"/>
    </location>
</feature>
<dbReference type="InterPro" id="IPR018060">
    <property type="entry name" value="HTH_AraC"/>
</dbReference>
<dbReference type="EMBL" id="CP001619">
    <property type="protein sequence ID" value="ACT96642.1"/>
    <property type="molecule type" value="Genomic_DNA"/>
</dbReference>
<gene>
    <name evidence="5" type="ordered locus">Dfer_5451</name>
</gene>